<gene>
    <name evidence="5" type="ORF">JK358_19920</name>
</gene>
<dbReference type="Proteomes" id="UP000602198">
    <property type="component" value="Unassembled WGS sequence"/>
</dbReference>
<keyword evidence="3" id="KW-0812">Transmembrane</keyword>
<comment type="caution">
    <text evidence="5">The sequence shown here is derived from an EMBL/GenBank/DDBJ whole genome shotgun (WGS) entry which is preliminary data.</text>
</comment>
<dbReference type="InterPro" id="IPR000045">
    <property type="entry name" value="Prepilin_IV_endopep_pep"/>
</dbReference>
<reference evidence="5 6" key="1">
    <citation type="submission" date="2021-01" db="EMBL/GenBank/DDBJ databases">
        <title>WGS of actinomycetes isolated from Thailand.</title>
        <authorList>
            <person name="Thawai C."/>
        </authorList>
    </citation>
    <scope>NUCLEOTIDE SEQUENCE [LARGE SCALE GENOMIC DNA]</scope>
    <source>
        <strain evidence="5 6">LPG 2</strain>
    </source>
</reference>
<name>A0ABS1M7R0_9NOCA</name>
<evidence type="ECO:0000259" key="4">
    <source>
        <dbReference type="Pfam" id="PF01478"/>
    </source>
</evidence>
<sequence length="217" mass="21711">MEIAALLLLAAWCAALSVIDLRSRRLPDVLTLPGAAVIAIYGLAQGRWATAAVGALLLAVPYLLLHLCAPDALGAGDVKLALGLGAATALGGAQVWVWAALAAPVLTAAAGIGILLAHRAPGRETGPAPLASRAGPATASWLGGCWFARLERGGARVNPRTPAVGSSVSTTTLTSPREHEPSTALPRDSIGPGTPDGTVAHGPAMCVASLLALVVVP</sequence>
<dbReference type="Pfam" id="PF01478">
    <property type="entry name" value="Peptidase_A24"/>
    <property type="match status" value="1"/>
</dbReference>
<feature type="domain" description="Prepilin type IV endopeptidase peptidase" evidence="4">
    <location>
        <begin position="7"/>
        <end position="108"/>
    </location>
</feature>
<dbReference type="PANTHER" id="PTHR30487">
    <property type="entry name" value="TYPE 4 PREPILIN-LIKE PROTEINS LEADER PEPTIDE-PROCESSING ENZYME"/>
    <property type="match status" value="1"/>
</dbReference>
<evidence type="ECO:0000256" key="3">
    <source>
        <dbReference type="SAM" id="Phobius"/>
    </source>
</evidence>
<feature type="compositionally biased region" description="Low complexity" evidence="2">
    <location>
        <begin position="166"/>
        <end position="175"/>
    </location>
</feature>
<dbReference type="InterPro" id="IPR050882">
    <property type="entry name" value="Prepilin_peptidase/N-MTase"/>
</dbReference>
<evidence type="ECO:0000256" key="2">
    <source>
        <dbReference type="SAM" id="MobiDB-lite"/>
    </source>
</evidence>
<proteinExistence type="inferred from homology"/>
<dbReference type="EMBL" id="JAERRJ010000007">
    <property type="protein sequence ID" value="MBL1076670.1"/>
    <property type="molecule type" value="Genomic_DNA"/>
</dbReference>
<accession>A0ABS1M7R0</accession>
<feature type="transmembrane region" description="Helical" evidence="3">
    <location>
        <begin position="27"/>
        <end position="44"/>
    </location>
</feature>
<dbReference type="Gene3D" id="1.20.120.1220">
    <property type="match status" value="1"/>
</dbReference>
<evidence type="ECO:0000256" key="1">
    <source>
        <dbReference type="ARBA" id="ARBA00005801"/>
    </source>
</evidence>
<keyword evidence="3" id="KW-0472">Membrane</keyword>
<evidence type="ECO:0000313" key="5">
    <source>
        <dbReference type="EMBL" id="MBL1076670.1"/>
    </source>
</evidence>
<keyword evidence="3" id="KW-1133">Transmembrane helix</keyword>
<feature type="transmembrane region" description="Helical" evidence="3">
    <location>
        <begin position="95"/>
        <end position="117"/>
    </location>
</feature>
<organism evidence="5 6">
    <name type="scientific">Nocardia acididurans</name>
    <dbReference type="NCBI Taxonomy" id="2802282"/>
    <lineage>
        <taxon>Bacteria</taxon>
        <taxon>Bacillati</taxon>
        <taxon>Actinomycetota</taxon>
        <taxon>Actinomycetes</taxon>
        <taxon>Mycobacteriales</taxon>
        <taxon>Nocardiaceae</taxon>
        <taxon>Nocardia</taxon>
    </lineage>
</organism>
<dbReference type="RefSeq" id="WP_201949224.1">
    <property type="nucleotide sequence ID" value="NZ_JAERRJ010000007.1"/>
</dbReference>
<evidence type="ECO:0000313" key="6">
    <source>
        <dbReference type="Proteomes" id="UP000602198"/>
    </source>
</evidence>
<dbReference type="PANTHER" id="PTHR30487:SF0">
    <property type="entry name" value="PREPILIN LEADER PEPTIDASE_N-METHYLTRANSFERASE-RELATED"/>
    <property type="match status" value="1"/>
</dbReference>
<feature type="region of interest" description="Disordered" evidence="2">
    <location>
        <begin position="157"/>
        <end position="197"/>
    </location>
</feature>
<protein>
    <submittedName>
        <fullName evidence="5">Prepilin peptidase</fullName>
    </submittedName>
</protein>
<keyword evidence="6" id="KW-1185">Reference proteome</keyword>
<comment type="similarity">
    <text evidence="1">Belongs to the peptidase A24 family.</text>
</comment>
<feature type="transmembrane region" description="Helical" evidence="3">
    <location>
        <begin position="51"/>
        <end position="75"/>
    </location>
</feature>